<dbReference type="Pfam" id="PF00905">
    <property type="entry name" value="Transpeptidase"/>
    <property type="match status" value="1"/>
</dbReference>
<dbReference type="SUPFAM" id="SSF54184">
    <property type="entry name" value="Penicillin-binding protein 2x (pbp-2x), c-terminal domain"/>
    <property type="match status" value="1"/>
</dbReference>
<dbReference type="PANTHER" id="PTHR30627">
    <property type="entry name" value="PEPTIDOGLYCAN D,D-TRANSPEPTIDASE"/>
    <property type="match status" value="1"/>
</dbReference>
<dbReference type="InterPro" id="IPR050515">
    <property type="entry name" value="Beta-lactam/transpept"/>
</dbReference>
<dbReference type="Pfam" id="PF03793">
    <property type="entry name" value="PASTA"/>
    <property type="match status" value="1"/>
</dbReference>
<keyword evidence="6" id="KW-0132">Cell division</keyword>
<evidence type="ECO:0000313" key="7">
    <source>
        <dbReference type="Proteomes" id="UP000272428"/>
    </source>
</evidence>
<dbReference type="Pfam" id="PF03717">
    <property type="entry name" value="PBP_dimer"/>
    <property type="match status" value="1"/>
</dbReference>
<evidence type="ECO:0000313" key="6">
    <source>
        <dbReference type="EMBL" id="RKS96650.1"/>
    </source>
</evidence>
<dbReference type="InterPro" id="IPR012338">
    <property type="entry name" value="Beta-lactam/transpept-like"/>
</dbReference>
<evidence type="ECO:0000256" key="3">
    <source>
        <dbReference type="ARBA" id="ARBA00023136"/>
    </source>
</evidence>
<keyword evidence="2" id="KW-0121">Carboxypeptidase</keyword>
<feature type="domain" description="PASTA" evidence="5">
    <location>
        <begin position="604"/>
        <end position="663"/>
    </location>
</feature>
<gene>
    <name evidence="6" type="ORF">BCF58_3081</name>
</gene>
<reference evidence="6 7" key="1">
    <citation type="submission" date="2018-10" db="EMBL/GenBank/DDBJ databases">
        <title>Genomic Encyclopedia of Archaeal and Bacterial Type Strains, Phase II (KMG-II): from individual species to whole genera.</title>
        <authorList>
            <person name="Goeker M."/>
        </authorList>
    </citation>
    <scope>NUCLEOTIDE SEQUENCE [LARGE SCALE GENOMIC DNA]</scope>
    <source>
        <strain evidence="6 7">DSM 14219</strain>
    </source>
</reference>
<dbReference type="Gene3D" id="3.30.450.330">
    <property type="match status" value="1"/>
</dbReference>
<organism evidence="6 7">
    <name type="scientific">Chryseobacterium defluvii</name>
    <dbReference type="NCBI Taxonomy" id="160396"/>
    <lineage>
        <taxon>Bacteria</taxon>
        <taxon>Pseudomonadati</taxon>
        <taxon>Bacteroidota</taxon>
        <taxon>Flavobacteriia</taxon>
        <taxon>Flavobacteriales</taxon>
        <taxon>Weeksellaceae</taxon>
        <taxon>Chryseobacterium group</taxon>
        <taxon>Chryseobacterium</taxon>
    </lineage>
</organism>
<evidence type="ECO:0000259" key="5">
    <source>
        <dbReference type="PROSITE" id="PS51178"/>
    </source>
</evidence>
<comment type="subcellular location">
    <subcellularLocation>
        <location evidence="1">Membrane</location>
    </subcellularLocation>
</comment>
<dbReference type="PROSITE" id="PS51178">
    <property type="entry name" value="PASTA"/>
    <property type="match status" value="1"/>
</dbReference>
<evidence type="ECO:0000256" key="4">
    <source>
        <dbReference type="SAM" id="Phobius"/>
    </source>
</evidence>
<protein>
    <submittedName>
        <fullName evidence="6">Cell division protein FtsI (Penicillin-binding protein 3)</fullName>
    </submittedName>
</protein>
<keyword evidence="4" id="KW-1133">Transmembrane helix</keyword>
<keyword evidence="6" id="KW-0131">Cell cycle</keyword>
<evidence type="ECO:0000256" key="1">
    <source>
        <dbReference type="ARBA" id="ARBA00004370"/>
    </source>
</evidence>
<feature type="transmembrane region" description="Helical" evidence="4">
    <location>
        <begin position="20"/>
        <end position="38"/>
    </location>
</feature>
<evidence type="ECO:0000256" key="2">
    <source>
        <dbReference type="ARBA" id="ARBA00022645"/>
    </source>
</evidence>
<dbReference type="GO" id="GO:0005886">
    <property type="term" value="C:plasma membrane"/>
    <property type="evidence" value="ECO:0007669"/>
    <property type="project" value="TreeGrafter"/>
</dbReference>
<dbReference type="GO" id="GO:0004180">
    <property type="term" value="F:carboxypeptidase activity"/>
    <property type="evidence" value="ECO:0007669"/>
    <property type="project" value="UniProtKB-KW"/>
</dbReference>
<dbReference type="InterPro" id="IPR001460">
    <property type="entry name" value="PCN-bd_Tpept"/>
</dbReference>
<dbReference type="RefSeq" id="WP_121462638.1">
    <property type="nucleotide sequence ID" value="NZ_RBXB01000003.1"/>
</dbReference>
<dbReference type="EMBL" id="RBXB01000003">
    <property type="protein sequence ID" value="RKS96650.1"/>
    <property type="molecule type" value="Genomic_DNA"/>
</dbReference>
<dbReference type="InterPro" id="IPR005543">
    <property type="entry name" value="PASTA_dom"/>
</dbReference>
<dbReference type="InterPro" id="IPR005311">
    <property type="entry name" value="PBP_dimer"/>
</dbReference>
<dbReference type="Gene3D" id="3.40.710.10">
    <property type="entry name" value="DD-peptidase/beta-lactamase superfamily"/>
    <property type="match status" value="1"/>
</dbReference>
<keyword evidence="7" id="KW-1185">Reference proteome</keyword>
<proteinExistence type="predicted"/>
<dbReference type="Gene3D" id="3.90.1310.10">
    <property type="entry name" value="Penicillin-binding protein 2a (Domain 2)"/>
    <property type="match status" value="1"/>
</dbReference>
<name>A0A495SAJ5_9FLAO</name>
<dbReference type="AlphaFoldDB" id="A0A495SAJ5"/>
<keyword evidence="2" id="KW-0378">Hydrolase</keyword>
<accession>A0A495SAJ5</accession>
<dbReference type="GO" id="GO:0051301">
    <property type="term" value="P:cell division"/>
    <property type="evidence" value="ECO:0007669"/>
    <property type="project" value="UniProtKB-KW"/>
</dbReference>
<dbReference type="SUPFAM" id="SSF56601">
    <property type="entry name" value="beta-lactamase/transpeptidase-like"/>
    <property type="match status" value="1"/>
</dbReference>
<keyword evidence="3 4" id="KW-0472">Membrane</keyword>
<dbReference type="InterPro" id="IPR036138">
    <property type="entry name" value="PBP_dimer_sf"/>
</dbReference>
<dbReference type="OrthoDB" id="9804124at2"/>
<dbReference type="PANTHER" id="PTHR30627:SF1">
    <property type="entry name" value="PEPTIDOGLYCAN D,D-TRANSPEPTIDASE FTSI"/>
    <property type="match status" value="1"/>
</dbReference>
<comment type="caution">
    <text evidence="6">The sequence shown here is derived from an EMBL/GenBank/DDBJ whole genome shotgun (WGS) entry which is preliminary data.</text>
</comment>
<keyword evidence="4" id="KW-0812">Transmembrane</keyword>
<dbReference type="SUPFAM" id="SSF56519">
    <property type="entry name" value="Penicillin binding protein dimerisation domain"/>
    <property type="match status" value="1"/>
</dbReference>
<dbReference type="GO" id="GO:0071555">
    <property type="term" value="P:cell wall organization"/>
    <property type="evidence" value="ECO:0007669"/>
    <property type="project" value="TreeGrafter"/>
</dbReference>
<keyword evidence="2" id="KW-0645">Protease</keyword>
<dbReference type="Proteomes" id="UP000272428">
    <property type="component" value="Unassembled WGS sequence"/>
</dbReference>
<dbReference type="GO" id="GO:0008658">
    <property type="term" value="F:penicillin binding"/>
    <property type="evidence" value="ECO:0007669"/>
    <property type="project" value="InterPro"/>
</dbReference>
<sequence length="663" mass="74872">MQKQNEYDNKRKKTLRWGYLFAVVALCVFVMFLGRIIILQNTNVQEIKDDYINKNYREATLKAARGNLYASDGSILATTVMRYDIYLDFKTIKDTVYTNNIGALTDSLSKMFGKPRAEFRKKFDEQRKKKNQYYSLARGLDFDQYDRIRKFPIFKRGKNKGGFIVDRNYKRELATSEIGAGTIGIDNGDLKAGLEGAFSKYLTGTDGKRLEQRINSSQWKPIDYWKVQEPIDGEDVYTTLDLRIQDIAHSALEKQLINFEAKHGTVIVMEVATGKVRAMVNLKRTEEGEYVDSYNYALKDNIEPGSTFKTISLLAAMDDGFIDENTTVNVGGGVWTYAKQRISDGHGGGTYDISDVLAKSSNVGTAKLITKYYAEKPQIFLDHLKRWKLFDKMDIELPGITKPKIVTPENKRWNAATLASIAYGYSSNINLLQLTTFYNGVANGGKMLKPLFIDKIMKDGKVMYVAKPEVMVNKMASEKAIKMMTSALTKAVEKGTAKSIFTPNLKMAGKTGTARFEYWLPGPMKYRASFAGFYPADNPKYTCYVMISEPNTAKGFYGGTVSAPVFKEIAGKTFLKTPQNIEREMLVDKKVNLNKMVEPNVKVAVNNKQMPNVVGLIGKNVIPQLENLGYRVDYRGVGRIKEQFPLEGTVISKNQRIYLSLQN</sequence>